<dbReference type="SMART" id="SM00530">
    <property type="entry name" value="HTH_XRE"/>
    <property type="match status" value="1"/>
</dbReference>
<dbReference type="PANTHER" id="PTHR35010">
    <property type="entry name" value="BLL4672 PROTEIN-RELATED"/>
    <property type="match status" value="1"/>
</dbReference>
<dbReference type="PROSITE" id="PS50943">
    <property type="entry name" value="HTH_CROC1"/>
    <property type="match status" value="1"/>
</dbReference>
<evidence type="ECO:0000259" key="1">
    <source>
        <dbReference type="PROSITE" id="PS50943"/>
    </source>
</evidence>
<dbReference type="Gene3D" id="1.10.260.40">
    <property type="entry name" value="lambda repressor-like DNA-binding domains"/>
    <property type="match status" value="1"/>
</dbReference>
<name>A0ABX6T967_9SPHN</name>
<dbReference type="Proteomes" id="UP000516105">
    <property type="component" value="Chromosome"/>
</dbReference>
<dbReference type="InterPro" id="IPR010982">
    <property type="entry name" value="Lambda_DNA-bd_dom_sf"/>
</dbReference>
<keyword evidence="3" id="KW-1185">Reference proteome</keyword>
<sequence length="278" mass="30764">MTAHDKLLGDQLKNWRKRRRMSQLDLALEAEISSRHLSFIETGRSMPSRNMVLRIAETLELPLRERNSLLLAAGFAPDYPQRAFDDPVLSAARAAVERIIDCHMPFPALAVDRYWNLLHANAAVQHLMVGAADYLLSPNANVLRLSLHPDGLAGRILNLSEWKAHVLHRLGQQVRASADSRLEELLEELRSYPAPASDNPHTLSDFVSPLIFSSPLGKLSFLSTTTIFGTANDVTLSEITIESFFPADAPTAERLTKYNGAAADKGREGAYRLQTDGG</sequence>
<evidence type="ECO:0000313" key="2">
    <source>
        <dbReference type="EMBL" id="QNP45555.1"/>
    </source>
</evidence>
<dbReference type="PANTHER" id="PTHR35010:SF4">
    <property type="entry name" value="BLL5781 PROTEIN"/>
    <property type="match status" value="1"/>
</dbReference>
<gene>
    <name evidence="2" type="ORF">H9L14_13530</name>
</gene>
<dbReference type="InterPro" id="IPR001387">
    <property type="entry name" value="Cro/C1-type_HTH"/>
</dbReference>
<dbReference type="Pfam" id="PF17765">
    <property type="entry name" value="MLTR_LBD"/>
    <property type="match status" value="1"/>
</dbReference>
<dbReference type="InterPro" id="IPR041413">
    <property type="entry name" value="MLTR_LBD"/>
</dbReference>
<protein>
    <submittedName>
        <fullName evidence="2">Helix-turn-helix transcriptional regulator</fullName>
    </submittedName>
</protein>
<organism evidence="2 3">
    <name type="scientific">Sphingomonas sediminicola</name>
    <dbReference type="NCBI Taxonomy" id="386874"/>
    <lineage>
        <taxon>Bacteria</taxon>
        <taxon>Pseudomonadati</taxon>
        <taxon>Pseudomonadota</taxon>
        <taxon>Alphaproteobacteria</taxon>
        <taxon>Sphingomonadales</taxon>
        <taxon>Sphingomonadaceae</taxon>
        <taxon>Sphingomonas</taxon>
    </lineage>
</organism>
<dbReference type="EMBL" id="CP060782">
    <property type="protein sequence ID" value="QNP45555.1"/>
    <property type="molecule type" value="Genomic_DNA"/>
</dbReference>
<dbReference type="SUPFAM" id="SSF47413">
    <property type="entry name" value="lambda repressor-like DNA-binding domains"/>
    <property type="match status" value="1"/>
</dbReference>
<dbReference type="CDD" id="cd00093">
    <property type="entry name" value="HTH_XRE"/>
    <property type="match status" value="1"/>
</dbReference>
<reference evidence="2 3" key="1">
    <citation type="submission" date="2020-08" db="EMBL/GenBank/DDBJ databases">
        <title>Genome sequence of Sphingomonas sediminicola KACC 15039T.</title>
        <authorList>
            <person name="Hyun D.-W."/>
            <person name="Bae J.-W."/>
        </authorList>
    </citation>
    <scope>NUCLEOTIDE SEQUENCE [LARGE SCALE GENOMIC DNA]</scope>
    <source>
        <strain evidence="2 3">KACC 15039</strain>
    </source>
</reference>
<feature type="domain" description="HTH cro/C1-type" evidence="1">
    <location>
        <begin position="12"/>
        <end position="66"/>
    </location>
</feature>
<evidence type="ECO:0000313" key="3">
    <source>
        <dbReference type="Proteomes" id="UP000516105"/>
    </source>
</evidence>
<dbReference type="Gene3D" id="3.30.450.180">
    <property type="match status" value="1"/>
</dbReference>
<dbReference type="RefSeq" id="WP_187708510.1">
    <property type="nucleotide sequence ID" value="NZ_CP178916.1"/>
</dbReference>
<dbReference type="Pfam" id="PF13560">
    <property type="entry name" value="HTH_31"/>
    <property type="match status" value="1"/>
</dbReference>
<accession>A0ABX6T967</accession>
<proteinExistence type="predicted"/>